<feature type="compositionally biased region" description="Low complexity" evidence="2">
    <location>
        <begin position="339"/>
        <end position="363"/>
    </location>
</feature>
<evidence type="ECO:0000256" key="2">
    <source>
        <dbReference type="SAM" id="MobiDB-lite"/>
    </source>
</evidence>
<feature type="transmembrane region" description="Helical" evidence="3">
    <location>
        <begin position="73"/>
        <end position="94"/>
    </location>
</feature>
<keyword evidence="3" id="KW-0812">Transmembrane</keyword>
<evidence type="ECO:0000313" key="4">
    <source>
        <dbReference type="EMBL" id="KAJ3434912.1"/>
    </source>
</evidence>
<comment type="caution">
    <text evidence="4">The sequence shown here is derived from an EMBL/GenBank/DDBJ whole genome shotgun (WGS) entry which is preliminary data.</text>
</comment>
<organism evidence="4 5">
    <name type="scientific">Anaeramoeba flamelloides</name>
    <dbReference type="NCBI Taxonomy" id="1746091"/>
    <lineage>
        <taxon>Eukaryota</taxon>
        <taxon>Metamonada</taxon>
        <taxon>Anaeramoebidae</taxon>
        <taxon>Anaeramoeba</taxon>
    </lineage>
</organism>
<proteinExistence type="predicted"/>
<feature type="compositionally biased region" description="Low complexity" evidence="2">
    <location>
        <begin position="267"/>
        <end position="289"/>
    </location>
</feature>
<feature type="coiled-coil region" evidence="1">
    <location>
        <begin position="28"/>
        <end position="55"/>
    </location>
</feature>
<feature type="region of interest" description="Disordered" evidence="2">
    <location>
        <begin position="263"/>
        <end position="377"/>
    </location>
</feature>
<dbReference type="AlphaFoldDB" id="A0AAV7Z3X4"/>
<name>A0AAV7Z3X4_9EUKA</name>
<evidence type="ECO:0000313" key="5">
    <source>
        <dbReference type="Proteomes" id="UP001146793"/>
    </source>
</evidence>
<sequence>MIIIETQIDVKNAFNKLNDNKEGYYEKRKAFAEEFETLVKENSELLNEHQDLLETSSKNSDNIKVQSRIRSSLTIIACLFAMALLFLKTLSYFLEEFTDEILDETMEEIDEKKTLNFEALNLLTDPDVYNDNNISYLNPNSYSENQDEIIEYRNDILSLQSMEDEIPYFKQRSYFGTILPHDVICEEIKPAYIISSVLSLFLSLIFFILACFVIVQSRDSQNGDLLSHSVYTKKSWKNNNIMNNLEDSEKELKKLNNSEDQLDDINNEYSENNSSNDISNEISNESSSNQEITLQINKDQKEMKKQKNKQSKKNKQSDVELDLENEKEIKQTKKKSHNNENNNLELPEYYENSNSTSNSSSNSDVEEDKNNIRGQISKDIDSNLQNIFEIDENIKGKIDKPIISEDMISDSSSSDIDLIYGGVIKGKNTQFKPSLNLQNNYFENNLEKELNNSIYKGIIEENDDFDIKSD</sequence>
<reference evidence="4" key="1">
    <citation type="submission" date="2022-08" db="EMBL/GenBank/DDBJ databases">
        <title>Novel sulphate-reducing endosymbionts in the free-living metamonad Anaeramoeba.</title>
        <authorList>
            <person name="Jerlstrom-Hultqvist J."/>
            <person name="Cepicka I."/>
            <person name="Gallot-Lavallee L."/>
            <person name="Salas-Leiva D."/>
            <person name="Curtis B.A."/>
            <person name="Zahonova K."/>
            <person name="Pipaliya S."/>
            <person name="Dacks J."/>
            <person name="Roger A.J."/>
        </authorList>
    </citation>
    <scope>NUCLEOTIDE SEQUENCE</scope>
    <source>
        <strain evidence="4">Busselton2</strain>
    </source>
</reference>
<gene>
    <name evidence="4" type="ORF">M0812_02038</name>
</gene>
<keyword evidence="3" id="KW-0472">Membrane</keyword>
<keyword evidence="1" id="KW-0175">Coiled coil</keyword>
<evidence type="ECO:0000256" key="1">
    <source>
        <dbReference type="SAM" id="Coils"/>
    </source>
</evidence>
<feature type="compositionally biased region" description="Basic and acidic residues" evidence="2">
    <location>
        <begin position="368"/>
        <end position="377"/>
    </location>
</feature>
<keyword evidence="3" id="KW-1133">Transmembrane helix</keyword>
<accession>A0AAV7Z3X4</accession>
<evidence type="ECO:0000256" key="3">
    <source>
        <dbReference type="SAM" id="Phobius"/>
    </source>
</evidence>
<dbReference type="Proteomes" id="UP001146793">
    <property type="component" value="Unassembled WGS sequence"/>
</dbReference>
<feature type="transmembrane region" description="Helical" evidence="3">
    <location>
        <begin position="191"/>
        <end position="215"/>
    </location>
</feature>
<protein>
    <submittedName>
        <fullName evidence="4">DNAj</fullName>
    </submittedName>
</protein>
<dbReference type="EMBL" id="JANTQA010000042">
    <property type="protein sequence ID" value="KAJ3434912.1"/>
    <property type="molecule type" value="Genomic_DNA"/>
</dbReference>